<dbReference type="HOGENOM" id="CLU_2345813_0_0_12"/>
<dbReference type="AlphaFoldDB" id="S5ZYJ7"/>
<dbReference type="PATRIC" id="fig|1291379.3.peg.642"/>
<evidence type="ECO:0000313" key="1">
    <source>
        <dbReference type="EMBL" id="AGT43133.1"/>
    </source>
</evidence>
<proteinExistence type="predicted"/>
<dbReference type="Proteomes" id="UP000015620">
    <property type="component" value="Chromosome"/>
</dbReference>
<sequence>MRQIFSDNEIEIIKKIFIAEFAKSFPIGTLNYILIHIEKFIKENKSLNKNNTLDSYMFNHYHDSILLTDDEDSIKIIKEFGKELYNFLINVRKNNVT</sequence>
<accession>S5ZYJ7</accession>
<evidence type="ECO:0000313" key="2">
    <source>
        <dbReference type="Proteomes" id="UP000015620"/>
    </source>
</evidence>
<protein>
    <submittedName>
        <fullName evidence="1">Uncharacterized protein</fullName>
    </submittedName>
</protein>
<dbReference type="KEGG" id="tped:TPE_0637"/>
<keyword evidence="2" id="KW-1185">Reference proteome</keyword>
<gene>
    <name evidence="1" type="ORF">TPE_0637</name>
</gene>
<name>S5ZYJ7_9SPIR</name>
<dbReference type="EMBL" id="CP004120">
    <property type="protein sequence ID" value="AGT43133.1"/>
    <property type="molecule type" value="Genomic_DNA"/>
</dbReference>
<organism evidence="1 2">
    <name type="scientific">Treponema pedis str. T A4</name>
    <dbReference type="NCBI Taxonomy" id="1291379"/>
    <lineage>
        <taxon>Bacteria</taxon>
        <taxon>Pseudomonadati</taxon>
        <taxon>Spirochaetota</taxon>
        <taxon>Spirochaetia</taxon>
        <taxon>Spirochaetales</taxon>
        <taxon>Treponemataceae</taxon>
        <taxon>Treponema</taxon>
    </lineage>
</organism>
<reference evidence="1 2" key="1">
    <citation type="journal article" date="2013" name="PLoS ONE">
        <title>Genome-Wide Relatedness of Treponema pedis, from Gingiva and Necrotic Skin Lesions of Pigs, with the Human Oral Pathogen Treponema denticola.</title>
        <authorList>
            <person name="Svartstrom O."/>
            <person name="Mushtaq M."/>
            <person name="Pringle M."/>
            <person name="Segerman B."/>
        </authorList>
    </citation>
    <scope>NUCLEOTIDE SEQUENCE [LARGE SCALE GENOMIC DNA]</scope>
    <source>
        <strain evidence="1">T A4</strain>
    </source>
</reference>